<evidence type="ECO:0000313" key="2">
    <source>
        <dbReference type="Proteomes" id="UP000811844"/>
    </source>
</evidence>
<gene>
    <name evidence="1" type="ORF">G3R48_12025</name>
</gene>
<dbReference type="SUPFAM" id="SSF52540">
    <property type="entry name" value="P-loop containing nucleoside triphosphate hydrolases"/>
    <property type="match status" value="1"/>
</dbReference>
<dbReference type="Pfam" id="PF17784">
    <property type="entry name" value="Sulfotransfer_4"/>
    <property type="match status" value="1"/>
</dbReference>
<proteinExistence type="predicted"/>
<sequence length="215" mass="24553">MTAKIFVIGLPRTGTTSVSVALLEQGFSVAHQAFTQQSFHLADVVSDAPCFSDYQQLDLLFPNTKFIYLTRPLEKWVISMQMLLAKMLPQLAPHSGKFHPILKRSFENCFQVSTVENPLCKQHLTNCFLRHQQQVQAYFANRTDFLQVNLHEPNSLTEILDFLGCSQQQSLNMPHLNIGTHVASWDEYSHPNKISSHAFGPNRRKFFDYNLPTPS</sequence>
<dbReference type="RefSeq" id="WP_153666288.1">
    <property type="nucleotide sequence ID" value="NZ_JAAIKR010000011.1"/>
</dbReference>
<reference evidence="1 2" key="1">
    <citation type="submission" date="2020-02" db="EMBL/GenBank/DDBJ databases">
        <title>Shewanella WXL01 sp. nov., a marine bacterium isolated from green algae in Luhuitou Fringing Reef (Northern South China Sea).</title>
        <authorList>
            <person name="Wang X."/>
        </authorList>
    </citation>
    <scope>NUCLEOTIDE SEQUENCE [LARGE SCALE GENOMIC DNA]</scope>
    <source>
        <strain evidence="1 2">MCCC 1A01895</strain>
    </source>
</reference>
<evidence type="ECO:0000313" key="1">
    <source>
        <dbReference type="EMBL" id="MBR9728703.1"/>
    </source>
</evidence>
<dbReference type="InterPro" id="IPR027417">
    <property type="entry name" value="P-loop_NTPase"/>
</dbReference>
<keyword evidence="2" id="KW-1185">Reference proteome</keyword>
<dbReference type="Proteomes" id="UP000811844">
    <property type="component" value="Unassembled WGS sequence"/>
</dbReference>
<dbReference type="EMBL" id="JAAIKR010000011">
    <property type="protein sequence ID" value="MBR9728703.1"/>
    <property type="molecule type" value="Genomic_DNA"/>
</dbReference>
<dbReference type="InterPro" id="IPR040632">
    <property type="entry name" value="Sulfotransfer_4"/>
</dbReference>
<dbReference type="Gene3D" id="3.40.50.300">
    <property type="entry name" value="P-loop containing nucleotide triphosphate hydrolases"/>
    <property type="match status" value="1"/>
</dbReference>
<accession>A0ABS5I4E9</accession>
<protein>
    <submittedName>
        <fullName evidence="1">Sulfotransferase family protein</fullName>
    </submittedName>
</protein>
<comment type="caution">
    <text evidence="1">The sequence shown here is derived from an EMBL/GenBank/DDBJ whole genome shotgun (WGS) entry which is preliminary data.</text>
</comment>
<organism evidence="1 2">
    <name type="scientific">Shewanella intestini</name>
    <dbReference type="NCBI Taxonomy" id="2017544"/>
    <lineage>
        <taxon>Bacteria</taxon>
        <taxon>Pseudomonadati</taxon>
        <taxon>Pseudomonadota</taxon>
        <taxon>Gammaproteobacteria</taxon>
        <taxon>Alteromonadales</taxon>
        <taxon>Shewanellaceae</taxon>
        <taxon>Shewanella</taxon>
    </lineage>
</organism>
<name>A0ABS5I4E9_9GAMM</name>
<dbReference type="PANTHER" id="PTHR36978">
    <property type="entry name" value="P-LOOP CONTAINING NUCLEOTIDE TRIPHOSPHATE HYDROLASE"/>
    <property type="match status" value="1"/>
</dbReference>
<dbReference type="PANTHER" id="PTHR36978:SF4">
    <property type="entry name" value="P-LOOP CONTAINING NUCLEOSIDE TRIPHOSPHATE HYDROLASE PROTEIN"/>
    <property type="match status" value="1"/>
</dbReference>